<feature type="compositionally biased region" description="Low complexity" evidence="1">
    <location>
        <begin position="546"/>
        <end position="570"/>
    </location>
</feature>
<feature type="compositionally biased region" description="Low complexity" evidence="1">
    <location>
        <begin position="262"/>
        <end position="282"/>
    </location>
</feature>
<reference evidence="2" key="1">
    <citation type="submission" date="2020-06" db="EMBL/GenBank/DDBJ databases">
        <authorList>
            <consortium name="Plant Systems Biology data submission"/>
        </authorList>
    </citation>
    <scope>NUCLEOTIDE SEQUENCE</scope>
    <source>
        <strain evidence="2">D6</strain>
    </source>
</reference>
<feature type="compositionally biased region" description="Polar residues" evidence="1">
    <location>
        <begin position="713"/>
        <end position="726"/>
    </location>
</feature>
<dbReference type="EMBL" id="CAICTM010000323">
    <property type="protein sequence ID" value="CAB9507896.1"/>
    <property type="molecule type" value="Genomic_DNA"/>
</dbReference>
<feature type="region of interest" description="Disordered" evidence="1">
    <location>
        <begin position="262"/>
        <end position="302"/>
    </location>
</feature>
<organism evidence="2 3">
    <name type="scientific">Seminavis robusta</name>
    <dbReference type="NCBI Taxonomy" id="568900"/>
    <lineage>
        <taxon>Eukaryota</taxon>
        <taxon>Sar</taxon>
        <taxon>Stramenopiles</taxon>
        <taxon>Ochrophyta</taxon>
        <taxon>Bacillariophyta</taxon>
        <taxon>Bacillariophyceae</taxon>
        <taxon>Bacillariophycidae</taxon>
        <taxon>Naviculales</taxon>
        <taxon>Naviculaceae</taxon>
        <taxon>Seminavis</taxon>
    </lineage>
</organism>
<feature type="compositionally biased region" description="Basic and acidic residues" evidence="1">
    <location>
        <begin position="643"/>
        <end position="652"/>
    </location>
</feature>
<proteinExistence type="predicted"/>
<keyword evidence="3" id="KW-1185">Reference proteome</keyword>
<feature type="compositionally biased region" description="Basic and acidic residues" evidence="1">
    <location>
        <begin position="693"/>
        <end position="708"/>
    </location>
</feature>
<feature type="region of interest" description="Disordered" evidence="1">
    <location>
        <begin position="332"/>
        <end position="432"/>
    </location>
</feature>
<feature type="compositionally biased region" description="Polar residues" evidence="1">
    <location>
        <begin position="941"/>
        <end position="960"/>
    </location>
</feature>
<feature type="compositionally biased region" description="Acidic residues" evidence="1">
    <location>
        <begin position="1148"/>
        <end position="1158"/>
    </location>
</feature>
<feature type="region of interest" description="Disordered" evidence="1">
    <location>
        <begin position="447"/>
        <end position="514"/>
    </location>
</feature>
<feature type="compositionally biased region" description="Acidic residues" evidence="1">
    <location>
        <begin position="1105"/>
        <end position="1117"/>
    </location>
</feature>
<name>A0A9N8HB64_9STRA</name>
<feature type="compositionally biased region" description="Acidic residues" evidence="1">
    <location>
        <begin position="344"/>
        <end position="377"/>
    </location>
</feature>
<feature type="region of interest" description="Disordered" evidence="1">
    <location>
        <begin position="990"/>
        <end position="1017"/>
    </location>
</feature>
<feature type="compositionally biased region" description="Basic and acidic residues" evidence="1">
    <location>
        <begin position="1419"/>
        <end position="1432"/>
    </location>
</feature>
<evidence type="ECO:0000256" key="1">
    <source>
        <dbReference type="SAM" id="MobiDB-lite"/>
    </source>
</evidence>
<feature type="region of interest" description="Disordered" evidence="1">
    <location>
        <begin position="782"/>
        <end position="976"/>
    </location>
</feature>
<accession>A0A9N8HB64</accession>
<comment type="caution">
    <text evidence="2">The sequence shown here is derived from an EMBL/GenBank/DDBJ whole genome shotgun (WGS) entry which is preliminary data.</text>
</comment>
<evidence type="ECO:0000313" key="2">
    <source>
        <dbReference type="EMBL" id="CAB9507896.1"/>
    </source>
</evidence>
<feature type="compositionally biased region" description="Polar residues" evidence="1">
    <location>
        <begin position="1381"/>
        <end position="1393"/>
    </location>
</feature>
<feature type="compositionally biased region" description="Basic and acidic residues" evidence="1">
    <location>
        <begin position="458"/>
        <end position="476"/>
    </location>
</feature>
<feature type="compositionally biased region" description="Polar residues" evidence="1">
    <location>
        <begin position="653"/>
        <end position="662"/>
    </location>
</feature>
<feature type="compositionally biased region" description="Low complexity" evidence="1">
    <location>
        <begin position="585"/>
        <end position="594"/>
    </location>
</feature>
<sequence>MLLQRTRSSAHILGGGSMPSRRVAVDDDSGGSSNHTATGIHRKRSIRHTVQRTSSGFVGAIRTAFWRKPPVEPSTSLNIFCSDVIVSTEHTLARMQKVQTTPTIVQLELEDLLEREDQTMFLHARDVLIADPKHNVRPWSYVRFVDHVHSSERLDRYLGLQRDLWRLIHLDAYERHITIQFQCILEIQRGIPYSQLISQLEMIMDSDAAVEEGKQLHGVEFDGALFGFVPWDVPREIFSLCRNGYLRESIMLRIMYHGASGNQATTTTTSTGTPTNTSSAGSVSDKGRDDNNNNTTDEATSETFVTLTKNKQRSIRVLQACIVRLQGMAEEDGDDEFTASPTETPEEILEPDIDEGKGDDDDDDDASIISDSDDEEFAGTHNNNNNNTPQPPRKVERSRSTGHVSKTPSRKSDVRWQVAAKPAIQGYTSRQKLNAMRQGMRRMIHQRDSHNQGNNEDSLGRHSSHDMGRRSRRDSFLMDNSNNSAPQARISAPAHLMRTRSTPRRSSSASTALGASLMQTDWERELMGELDDDSFRSCVSMGGGSRPSLGGSSGRSMMNGSSRSMMDGSMPRTRVSAPSPLQRYSSMGGSRPSLGGSGRSTMDGSMQRSNNNTTHSFSPPRVRRCSSASTAVRAASSMIQSPDWEHDLDRNSAHSMGNSSHGSRAAPAHIVRRPPKFPPPLRKGARCSSTGTLDDHQPAGKEELDGSSRHMSRSYSATRTRLSGPTNAMRKPPTLPALSPLPHRSRIRRTTSAGSFRAAAPSTSDFEQEVLSLLAEKENNYANDRAKMESSKAVFSSAPDASSVPPRRVQRRGSRSRSPKRSPNPPRQVQRSSSIGNNNSARSPKRNPNPPRQVQRSSSMGHGLKSPAARKKIQRSSSMGAGLKRGAISSTSSDVNSSSQRGSQKKSETPANVPVKRSLRRANSMGHPSASPSKPKRRGSFSESKPSHTTPISRNLTPQRINRRMRKSKSVDESFSSRFGNALAKRESLAITPVSRTQSPKRSIVGGRPKLRRSSTMGDECVAKLTMLCDDGQPRPSRSSTKVDSSNMPQTEMVEFLDNVITGLKYDSPEIEPDFGASESSFQLVDWIDLENRIKPKTPPKVSDADEDSCEDADEESLSTQLNADVKPNADADPSAAVWGTASTSSLLDDDDDDDDDGFTNPTTECLLDWAMQQEEDSSCDTDSRPSVGSCDWNAIDSDSSESECSFSLEEPLPESSVPSAPRRDLHRAKSLSRLDRRRPEDMQERREVRRTRSSNLRGLTARSASYNWSRHNSDPSDLEQSFVQEDPVPDLKPAPPETPEVATSLDPALKPSPHEMPEETGTLSGMDKRLQEEYMEQRRQQMKRTKKVGKSCSDFFKKPASKALYDWSLHKPDSLDDENNVYSSDSEQSFAQEDTVPDSEPAPPERPSMARTKSMPGVDRRFELGMDDRRQQMKSTKKVGKSCSNLLAMEGGKSRRRRRQDRNAETLPLPMTGPLNPENFCRRSFTTTAVPDYDWVTRRQSFNWAVYASESDAVQLET</sequence>
<feature type="region of interest" description="Disordered" evidence="1">
    <location>
        <begin position="1371"/>
        <end position="1481"/>
    </location>
</feature>
<feature type="compositionally biased region" description="Polar residues" evidence="1">
    <location>
        <begin position="1254"/>
        <end position="1271"/>
    </location>
</feature>
<feature type="compositionally biased region" description="Low complexity" evidence="1">
    <location>
        <begin position="504"/>
        <end position="514"/>
    </location>
</feature>
<feature type="compositionally biased region" description="Basic residues" evidence="1">
    <location>
        <begin position="808"/>
        <end position="820"/>
    </location>
</feature>
<feature type="region of interest" description="Disordered" evidence="1">
    <location>
        <begin position="1094"/>
        <end position="1327"/>
    </location>
</feature>
<evidence type="ECO:0000313" key="3">
    <source>
        <dbReference type="Proteomes" id="UP001153069"/>
    </source>
</evidence>
<feature type="region of interest" description="Disordered" evidence="1">
    <location>
        <begin position="1"/>
        <end position="43"/>
    </location>
</feature>
<gene>
    <name evidence="2" type="ORF">SEMRO_324_G117600.1</name>
</gene>
<protein>
    <submittedName>
        <fullName evidence="2">Uncharacterized protein</fullName>
    </submittedName>
</protein>
<feature type="compositionally biased region" description="Low complexity" evidence="1">
    <location>
        <begin position="625"/>
        <end position="637"/>
    </location>
</feature>
<dbReference type="Proteomes" id="UP001153069">
    <property type="component" value="Unassembled WGS sequence"/>
</dbReference>
<feature type="compositionally biased region" description="Polar residues" evidence="1">
    <location>
        <begin position="829"/>
        <end position="842"/>
    </location>
</feature>
<feature type="compositionally biased region" description="Basic and acidic residues" evidence="1">
    <location>
        <begin position="1233"/>
        <end position="1248"/>
    </location>
</feature>
<feature type="compositionally biased region" description="Low complexity" evidence="1">
    <location>
        <begin position="1203"/>
        <end position="1221"/>
    </location>
</feature>
<feature type="region of interest" description="Disordered" evidence="1">
    <location>
        <begin position="541"/>
        <end position="766"/>
    </location>
</feature>
<feature type="compositionally biased region" description="Polar residues" evidence="1">
    <location>
        <begin position="602"/>
        <end position="617"/>
    </location>
</feature>
<feature type="compositionally biased region" description="Low complexity" evidence="1">
    <location>
        <begin position="889"/>
        <end position="899"/>
    </location>
</feature>